<proteinExistence type="predicted"/>
<keyword evidence="2" id="KW-1185">Reference proteome</keyword>
<evidence type="ECO:0000313" key="1">
    <source>
        <dbReference type="EMBL" id="GGA72322.1"/>
    </source>
</evidence>
<evidence type="ECO:0000313" key="2">
    <source>
        <dbReference type="Proteomes" id="UP000658793"/>
    </source>
</evidence>
<dbReference type="Proteomes" id="UP000658793">
    <property type="component" value="Unassembled WGS sequence"/>
</dbReference>
<dbReference type="EMBL" id="BMGA01000002">
    <property type="protein sequence ID" value="GGA72322.1"/>
    <property type="molecule type" value="Genomic_DNA"/>
</dbReference>
<reference evidence="2" key="1">
    <citation type="journal article" date="2019" name="Int. J. Syst. Evol. Microbiol.">
        <title>The Global Catalogue of Microorganisms (GCM) 10K type strain sequencing project: providing services to taxonomists for standard genome sequencing and annotation.</title>
        <authorList>
            <consortium name="The Broad Institute Genomics Platform"/>
            <consortium name="The Broad Institute Genome Sequencing Center for Infectious Disease"/>
            <person name="Wu L."/>
            <person name="Ma J."/>
        </authorList>
    </citation>
    <scope>NUCLEOTIDE SEQUENCE [LARGE SCALE GENOMIC DNA]</scope>
    <source>
        <strain evidence="2">CGMCC 1.12811</strain>
    </source>
</reference>
<protein>
    <submittedName>
        <fullName evidence="1">Uncharacterized protein</fullName>
    </submittedName>
</protein>
<comment type="caution">
    <text evidence="1">The sequence shown here is derived from an EMBL/GenBank/DDBJ whole genome shotgun (WGS) entry which is preliminary data.</text>
</comment>
<sequence length="72" mass="8490">MDIWNTEKIPNPKIPNENNSTMSLFCIEKRMILLSILVKINKLLVRIIRKGITQKPLIIKKQLVKKYLFILV</sequence>
<accession>A0ABQ1HDH6</accession>
<organism evidence="1 2">
    <name type="scientific">Flavobacterium palustre</name>
    <dbReference type="NCBI Taxonomy" id="1476463"/>
    <lineage>
        <taxon>Bacteria</taxon>
        <taxon>Pseudomonadati</taxon>
        <taxon>Bacteroidota</taxon>
        <taxon>Flavobacteriia</taxon>
        <taxon>Flavobacteriales</taxon>
        <taxon>Flavobacteriaceae</taxon>
        <taxon>Flavobacterium</taxon>
    </lineage>
</organism>
<gene>
    <name evidence="1" type="ORF">GCM10008015_11210</name>
</gene>
<name>A0ABQ1HDH6_9FLAO</name>